<dbReference type="Proteomes" id="UP001632038">
    <property type="component" value="Unassembled WGS sequence"/>
</dbReference>
<dbReference type="EMBL" id="JAVIJP010000087">
    <property type="protein sequence ID" value="KAL3616822.1"/>
    <property type="molecule type" value="Genomic_DNA"/>
</dbReference>
<accession>A0ABD3BHV3</accession>
<feature type="region of interest" description="Disordered" evidence="1">
    <location>
        <begin position="1"/>
        <end position="28"/>
    </location>
</feature>
<proteinExistence type="predicted"/>
<organism evidence="2 3">
    <name type="scientific">Castilleja foliolosa</name>
    <dbReference type="NCBI Taxonomy" id="1961234"/>
    <lineage>
        <taxon>Eukaryota</taxon>
        <taxon>Viridiplantae</taxon>
        <taxon>Streptophyta</taxon>
        <taxon>Embryophyta</taxon>
        <taxon>Tracheophyta</taxon>
        <taxon>Spermatophyta</taxon>
        <taxon>Magnoliopsida</taxon>
        <taxon>eudicotyledons</taxon>
        <taxon>Gunneridae</taxon>
        <taxon>Pentapetalae</taxon>
        <taxon>asterids</taxon>
        <taxon>lamiids</taxon>
        <taxon>Lamiales</taxon>
        <taxon>Orobanchaceae</taxon>
        <taxon>Pedicularideae</taxon>
        <taxon>Castillejinae</taxon>
        <taxon>Castilleja</taxon>
    </lineage>
</organism>
<dbReference type="AlphaFoldDB" id="A0ABD3BHV3"/>
<sequence>MYANDSDPKDQDTNVGMSSSVNNPTSGGASVAMDVDFVQSRPFAMVDEIAEMGFVLGLGLSLFVDEVATAIGWWSVGVDAAATTIGWWWVGVYAREAPAFTHWLCK</sequence>
<keyword evidence="3" id="KW-1185">Reference proteome</keyword>
<comment type="caution">
    <text evidence="2">The sequence shown here is derived from an EMBL/GenBank/DDBJ whole genome shotgun (WGS) entry which is preliminary data.</text>
</comment>
<evidence type="ECO:0000256" key="1">
    <source>
        <dbReference type="SAM" id="MobiDB-lite"/>
    </source>
</evidence>
<name>A0ABD3BHV3_9LAMI</name>
<evidence type="ECO:0000313" key="2">
    <source>
        <dbReference type="EMBL" id="KAL3616822.1"/>
    </source>
</evidence>
<gene>
    <name evidence="2" type="ORF">CASFOL_039216</name>
</gene>
<evidence type="ECO:0000313" key="3">
    <source>
        <dbReference type="Proteomes" id="UP001632038"/>
    </source>
</evidence>
<protein>
    <submittedName>
        <fullName evidence="2">Uncharacterized protein</fullName>
    </submittedName>
</protein>
<feature type="compositionally biased region" description="Basic and acidic residues" evidence="1">
    <location>
        <begin position="1"/>
        <end position="12"/>
    </location>
</feature>
<feature type="compositionally biased region" description="Polar residues" evidence="1">
    <location>
        <begin position="13"/>
        <end position="28"/>
    </location>
</feature>
<reference evidence="3" key="1">
    <citation type="journal article" date="2024" name="IScience">
        <title>Strigolactones Initiate the Formation of Haustorium-like Structures in Castilleja.</title>
        <authorList>
            <person name="Buerger M."/>
            <person name="Peterson D."/>
            <person name="Chory J."/>
        </authorList>
    </citation>
    <scope>NUCLEOTIDE SEQUENCE [LARGE SCALE GENOMIC DNA]</scope>
</reference>